<dbReference type="AlphaFoldDB" id="A0A385D822"/>
<evidence type="ECO:0000313" key="1">
    <source>
        <dbReference type="EMBL" id="AXQ54553.1"/>
    </source>
</evidence>
<name>A0A385D822_9ACTN</name>
<protein>
    <submittedName>
        <fullName evidence="1">Uncharacterized protein</fullName>
    </submittedName>
</protein>
<accession>A0A385D822</accession>
<dbReference type="EMBL" id="CP031742">
    <property type="protein sequence ID" value="AXQ54553.1"/>
    <property type="molecule type" value="Genomic_DNA"/>
</dbReference>
<organism evidence="1 2">
    <name type="scientific">Streptomyces koyangensis</name>
    <dbReference type="NCBI Taxonomy" id="188770"/>
    <lineage>
        <taxon>Bacteria</taxon>
        <taxon>Bacillati</taxon>
        <taxon>Actinomycetota</taxon>
        <taxon>Actinomycetes</taxon>
        <taxon>Kitasatosporales</taxon>
        <taxon>Streptomycetaceae</taxon>
        <taxon>Streptomyces</taxon>
        <taxon>Streptomyces aurantiacus group</taxon>
    </lineage>
</organism>
<proteinExistence type="predicted"/>
<evidence type="ECO:0000313" key="2">
    <source>
        <dbReference type="Proteomes" id="UP000259636"/>
    </source>
</evidence>
<dbReference type="Proteomes" id="UP000259636">
    <property type="component" value="Chromosome"/>
</dbReference>
<dbReference type="KEGG" id="sky:D0C37_08055"/>
<gene>
    <name evidence="1" type="ORF">D0C37_08055</name>
</gene>
<reference evidence="1 2" key="1">
    <citation type="submission" date="2018-08" db="EMBL/GenBank/DDBJ databases">
        <authorList>
            <person name="Ferrada E.E."/>
            <person name="Latorre B.A."/>
        </authorList>
    </citation>
    <scope>NUCLEOTIDE SEQUENCE [LARGE SCALE GENOMIC DNA]</scope>
    <source>
        <strain evidence="1 2">VK-A60T</strain>
    </source>
</reference>
<sequence>MLMGFAAAPAAAANAGVEFPYDRGDMTFIDDGDVFKVCDTKADGHGVTGTLRGINHLTGKIVNLKSWDDGGDSGCDGGNYDVRGNSAHDMVLCWHGGGPCKVSRVFKENE</sequence>